<dbReference type="InterPro" id="IPR036388">
    <property type="entry name" value="WH-like_DNA-bd_sf"/>
</dbReference>
<dbReference type="GO" id="GO:0005829">
    <property type="term" value="C:cytosol"/>
    <property type="evidence" value="ECO:0007669"/>
    <property type="project" value="TreeGrafter"/>
</dbReference>
<evidence type="ECO:0000256" key="3">
    <source>
        <dbReference type="ARBA" id="ARBA00023163"/>
    </source>
</evidence>
<dbReference type="PANTHER" id="PTHR30154:SF34">
    <property type="entry name" value="TRANSCRIPTIONAL REGULATOR AZLB"/>
    <property type="match status" value="1"/>
</dbReference>
<organism evidence="6 7">
    <name type="scientific">Comamonas kerstersii</name>
    <dbReference type="NCBI Taxonomy" id="225992"/>
    <lineage>
        <taxon>Bacteria</taxon>
        <taxon>Pseudomonadati</taxon>
        <taxon>Pseudomonadota</taxon>
        <taxon>Betaproteobacteria</taxon>
        <taxon>Burkholderiales</taxon>
        <taxon>Comamonadaceae</taxon>
        <taxon>Comamonas</taxon>
    </lineage>
</organism>
<dbReference type="PANTHER" id="PTHR30154">
    <property type="entry name" value="LEUCINE-RESPONSIVE REGULATORY PROTEIN"/>
    <property type="match status" value="1"/>
</dbReference>
<dbReference type="KEGG" id="cke:B5M06_13660"/>
<dbReference type="Gene3D" id="3.30.70.920">
    <property type="match status" value="1"/>
</dbReference>
<evidence type="ECO:0000313" key="5">
    <source>
        <dbReference type="EMBL" id="AQZ99144.1"/>
    </source>
</evidence>
<dbReference type="GO" id="GO:0043565">
    <property type="term" value="F:sequence-specific DNA binding"/>
    <property type="evidence" value="ECO:0007669"/>
    <property type="project" value="InterPro"/>
</dbReference>
<keyword evidence="1" id="KW-0805">Transcription regulation</keyword>
<keyword evidence="2" id="KW-0238">DNA-binding</keyword>
<accession>A0A1V3TGY4</accession>
<dbReference type="GeneID" id="83040363"/>
<dbReference type="STRING" id="225992.B5M06_13660"/>
<dbReference type="InterPro" id="IPR019888">
    <property type="entry name" value="Tscrpt_reg_AsnC-like"/>
</dbReference>
<proteinExistence type="predicted"/>
<sequence>MNETSITLDRIDQKILAHLQTNARATNLELAQVVQLSPAQCHRRHKRLEELGLIRAYEARLEPAALGWSVTAFIHVSMERSHVRELEQFLVHVRQLAEVLECYSVTGDFDYVLKVTARDLPSLSRFLMGTLMRLPGVASVRSSVCMDEIKCTSALPVEL</sequence>
<keyword evidence="3" id="KW-0804">Transcription</keyword>
<evidence type="ECO:0000259" key="4">
    <source>
        <dbReference type="PROSITE" id="PS50956"/>
    </source>
</evidence>
<dbReference type="AlphaFoldDB" id="A0A0W7YV79"/>
<dbReference type="Gene3D" id="1.10.10.10">
    <property type="entry name" value="Winged helix-like DNA-binding domain superfamily/Winged helix DNA-binding domain"/>
    <property type="match status" value="1"/>
</dbReference>
<evidence type="ECO:0000313" key="8">
    <source>
        <dbReference type="Proteomes" id="UP000242792"/>
    </source>
</evidence>
<dbReference type="Pfam" id="PF13412">
    <property type="entry name" value="HTH_24"/>
    <property type="match status" value="1"/>
</dbReference>
<evidence type="ECO:0000256" key="2">
    <source>
        <dbReference type="ARBA" id="ARBA00023125"/>
    </source>
</evidence>
<dbReference type="InterPro" id="IPR036390">
    <property type="entry name" value="WH_DNA-bd_sf"/>
</dbReference>
<dbReference type="PRINTS" id="PR00033">
    <property type="entry name" value="HTHASNC"/>
</dbReference>
<keyword evidence="7" id="KW-1185">Reference proteome</keyword>
<protein>
    <submittedName>
        <fullName evidence="6">AsnC family transcriptional regulator</fullName>
    </submittedName>
</protein>
<dbReference type="InterPro" id="IPR000485">
    <property type="entry name" value="AsnC-type_HTH_dom"/>
</dbReference>
<evidence type="ECO:0000256" key="1">
    <source>
        <dbReference type="ARBA" id="ARBA00023015"/>
    </source>
</evidence>
<gene>
    <name evidence="6" type="ORF">AS359_08250</name>
    <name evidence="5" type="ORF">B5M06_13660</name>
</gene>
<dbReference type="Proteomes" id="UP000242792">
    <property type="component" value="Chromosome"/>
</dbReference>
<dbReference type="RefSeq" id="WP_054065298.1">
    <property type="nucleotide sequence ID" value="NZ_CATYED010000010.1"/>
</dbReference>
<reference evidence="5 8" key="2">
    <citation type="submission" date="2017-03" db="EMBL/GenBank/DDBJ databases">
        <title>Rapid Whole Genome Sequencing of Comamonas kerstersii Causing Continuous ambulatory Peritoneal Dialysis-Associated Peritonitis.</title>
        <authorList>
            <person name="Zheng B."/>
        </authorList>
    </citation>
    <scope>NUCLEOTIDE SEQUENCE [LARGE SCALE GENOMIC DNA]</scope>
    <source>
        <strain evidence="5 8">8943</strain>
    </source>
</reference>
<dbReference type="Proteomes" id="UP000053300">
    <property type="component" value="Unassembled WGS sequence"/>
</dbReference>
<dbReference type="SUPFAM" id="SSF46785">
    <property type="entry name" value="Winged helix' DNA-binding domain"/>
    <property type="match status" value="1"/>
</dbReference>
<dbReference type="Pfam" id="PF01037">
    <property type="entry name" value="AsnC_trans_reg"/>
    <property type="match status" value="1"/>
</dbReference>
<accession>A0A1V0BH34</accession>
<dbReference type="SMART" id="SM00344">
    <property type="entry name" value="HTH_ASNC"/>
    <property type="match status" value="1"/>
</dbReference>
<evidence type="ECO:0000313" key="6">
    <source>
        <dbReference type="EMBL" id="KUF38863.1"/>
    </source>
</evidence>
<feature type="domain" description="HTH asnC-type" evidence="4">
    <location>
        <begin position="8"/>
        <end position="69"/>
    </location>
</feature>
<dbReference type="InterPro" id="IPR011008">
    <property type="entry name" value="Dimeric_a/b-barrel"/>
</dbReference>
<accession>A0A0W7YV79</accession>
<dbReference type="GO" id="GO:0043200">
    <property type="term" value="P:response to amino acid"/>
    <property type="evidence" value="ECO:0007669"/>
    <property type="project" value="TreeGrafter"/>
</dbReference>
<name>A0A0W7YV79_9BURK</name>
<evidence type="ECO:0000313" key="7">
    <source>
        <dbReference type="Proteomes" id="UP000053300"/>
    </source>
</evidence>
<dbReference type="EMBL" id="LPXH01000038">
    <property type="protein sequence ID" value="KUF38863.1"/>
    <property type="molecule type" value="Genomic_DNA"/>
</dbReference>
<dbReference type="InterPro" id="IPR019887">
    <property type="entry name" value="Tscrpt_reg_AsnC/Lrp_C"/>
</dbReference>
<dbReference type="OrthoDB" id="8526125at2"/>
<dbReference type="PROSITE" id="PS50956">
    <property type="entry name" value="HTH_ASNC_2"/>
    <property type="match status" value="1"/>
</dbReference>
<reference evidence="6 7" key="1">
    <citation type="submission" date="2015-12" db="EMBL/GenBank/DDBJ databases">
        <title>Complete genome sequence of a multi-drug resistant strain Acidovorax sp. 12322-1.</title>
        <authorList>
            <person name="Ming D."/>
            <person name="Wang M."/>
            <person name="Hu S."/>
            <person name="Zhou Y."/>
            <person name="Jiang T."/>
        </authorList>
    </citation>
    <scope>NUCLEOTIDE SEQUENCE [LARGE SCALE GENOMIC DNA]</scope>
    <source>
        <strain evidence="6 7">12322-1</strain>
    </source>
</reference>
<dbReference type="SUPFAM" id="SSF54909">
    <property type="entry name" value="Dimeric alpha+beta barrel"/>
    <property type="match status" value="1"/>
</dbReference>
<dbReference type="EMBL" id="CP020121">
    <property type="protein sequence ID" value="AQZ99144.1"/>
    <property type="molecule type" value="Genomic_DNA"/>
</dbReference>